<evidence type="ECO:0000259" key="3">
    <source>
        <dbReference type="Pfam" id="PF00561"/>
    </source>
</evidence>
<dbReference type="PANTHER" id="PTHR43248:SF2">
    <property type="entry name" value="PROLYL AMINOPEPTIDASE"/>
    <property type="match status" value="1"/>
</dbReference>
<dbReference type="AlphaFoldDB" id="A0A9W8IQM3"/>
<dbReference type="PRINTS" id="PR00793">
    <property type="entry name" value="PROAMNOPTASE"/>
</dbReference>
<evidence type="ECO:0000313" key="5">
    <source>
        <dbReference type="Proteomes" id="UP001140074"/>
    </source>
</evidence>
<gene>
    <name evidence="4" type="ORF">GGH94_000428</name>
</gene>
<dbReference type="PANTHER" id="PTHR43248">
    <property type="entry name" value="2-SUCCINYL-6-HYDROXY-2,4-CYCLOHEXADIENE-1-CARBOXYLATE SYNTHASE"/>
    <property type="match status" value="1"/>
</dbReference>
<dbReference type="InterPro" id="IPR029058">
    <property type="entry name" value="AB_hydrolase_fold"/>
</dbReference>
<dbReference type="GO" id="GO:0006508">
    <property type="term" value="P:proteolysis"/>
    <property type="evidence" value="ECO:0007669"/>
    <property type="project" value="InterPro"/>
</dbReference>
<sequence length="546" mass="61591">MSHRFTPVARRRCCTGLLSGGYQQQQQQQQQQLRPHVSVAVTISGTCPAAVHQCRSFSSLFSSRPFHKPLDLRNFSLCNTATAMQGHELDRTDIETYIIPGGTVYERFFECPLDYSQPQNGQTVRVFVRHIVPLGKESQMRELPFMLYLQGGPGFECRFPGSVKGGWHCTAITEGYQILLIDQRGTGLSSPINADSLDARFASTAEKVEHVSHFRADNIVRDCEHIRKILCQDRADKDSKLALLGQSFGGFCITTYLSLFPESISKAFITGGIPPLVDGPDAVYQATYDRMISRNKQYYEKFPRDIARVRSIMKHLNEVDVALPDGGRLSPRRFQQLGISFGFTGGFDSVHLLVFHAANDLETLGKLSTHTLTAIASSQSFDSNPLYCIMHEAIYCQQGTPSMWSAHRVRETRFAAEFEHSWDRIVACGKDDSSPVYFTGEAVYPWMLDDYAELRRLKNVAQGLAEYTNWGQLYDVDVLAKNTVPVAGVSYYNDMFVDFYLSEKTAHAIKGFRQWVTNEYHHNGLRADSRVMTYLVSLLRGDITDL</sequence>
<dbReference type="Proteomes" id="UP001140074">
    <property type="component" value="Unassembled WGS sequence"/>
</dbReference>
<dbReference type="Gene3D" id="3.40.50.1820">
    <property type="entry name" value="alpha/beta hydrolase"/>
    <property type="match status" value="1"/>
</dbReference>
<feature type="domain" description="AB hydrolase-1" evidence="3">
    <location>
        <begin position="146"/>
        <end position="296"/>
    </location>
</feature>
<accession>A0A9W8IQM3</accession>
<dbReference type="EMBL" id="JANBUY010000008">
    <property type="protein sequence ID" value="KAJ2868008.1"/>
    <property type="molecule type" value="Genomic_DNA"/>
</dbReference>
<keyword evidence="5" id="KW-1185">Reference proteome</keyword>
<evidence type="ECO:0000256" key="1">
    <source>
        <dbReference type="ARBA" id="ARBA00010088"/>
    </source>
</evidence>
<protein>
    <recommendedName>
        <fullName evidence="3">AB hydrolase-1 domain-containing protein</fullName>
    </recommendedName>
</protein>
<dbReference type="InterPro" id="IPR000073">
    <property type="entry name" value="AB_hydrolase_1"/>
</dbReference>
<name>A0A9W8IQM3_9FUNG</name>
<comment type="caution">
    <text evidence="4">The sequence shown here is derived from an EMBL/GenBank/DDBJ whole genome shotgun (WGS) entry which is preliminary data.</text>
</comment>
<evidence type="ECO:0000313" key="4">
    <source>
        <dbReference type="EMBL" id="KAJ2868008.1"/>
    </source>
</evidence>
<proteinExistence type="inferred from homology"/>
<dbReference type="InterPro" id="IPR051601">
    <property type="entry name" value="Serine_prot/Carboxylest_S33"/>
</dbReference>
<dbReference type="InterPro" id="IPR002410">
    <property type="entry name" value="Peptidase_S33"/>
</dbReference>
<keyword evidence="2" id="KW-0378">Hydrolase</keyword>
<dbReference type="GO" id="GO:0008233">
    <property type="term" value="F:peptidase activity"/>
    <property type="evidence" value="ECO:0007669"/>
    <property type="project" value="InterPro"/>
</dbReference>
<organism evidence="4 5">
    <name type="scientific">Coemansia aciculifera</name>
    <dbReference type="NCBI Taxonomy" id="417176"/>
    <lineage>
        <taxon>Eukaryota</taxon>
        <taxon>Fungi</taxon>
        <taxon>Fungi incertae sedis</taxon>
        <taxon>Zoopagomycota</taxon>
        <taxon>Kickxellomycotina</taxon>
        <taxon>Kickxellomycetes</taxon>
        <taxon>Kickxellales</taxon>
        <taxon>Kickxellaceae</taxon>
        <taxon>Coemansia</taxon>
    </lineage>
</organism>
<dbReference type="Pfam" id="PF00561">
    <property type="entry name" value="Abhydrolase_1"/>
    <property type="match status" value="1"/>
</dbReference>
<dbReference type="SUPFAM" id="SSF53474">
    <property type="entry name" value="alpha/beta-Hydrolases"/>
    <property type="match status" value="1"/>
</dbReference>
<reference evidence="4" key="1">
    <citation type="submission" date="2022-07" db="EMBL/GenBank/DDBJ databases">
        <title>Phylogenomic reconstructions and comparative analyses of Kickxellomycotina fungi.</title>
        <authorList>
            <person name="Reynolds N.K."/>
            <person name="Stajich J.E."/>
            <person name="Barry K."/>
            <person name="Grigoriev I.V."/>
            <person name="Crous P."/>
            <person name="Smith M.E."/>
        </authorList>
    </citation>
    <scope>NUCLEOTIDE SEQUENCE</scope>
    <source>
        <strain evidence="4">RSA 476</strain>
    </source>
</reference>
<comment type="similarity">
    <text evidence="1">Belongs to the peptidase S33 family.</text>
</comment>
<evidence type="ECO:0000256" key="2">
    <source>
        <dbReference type="ARBA" id="ARBA00022801"/>
    </source>
</evidence>